<proteinExistence type="predicted"/>
<protein>
    <submittedName>
        <fullName evidence="5">Serine hydrolase</fullName>
    </submittedName>
</protein>
<dbReference type="EMBL" id="DVJJ01000146">
    <property type="protein sequence ID" value="HIS65610.1"/>
    <property type="molecule type" value="Genomic_DNA"/>
</dbReference>
<dbReference type="Proteomes" id="UP000886741">
    <property type="component" value="Unassembled WGS sequence"/>
</dbReference>
<feature type="compositionally biased region" description="Low complexity" evidence="1">
    <location>
        <begin position="270"/>
        <end position="301"/>
    </location>
</feature>
<evidence type="ECO:0000256" key="1">
    <source>
        <dbReference type="SAM" id="MobiDB-lite"/>
    </source>
</evidence>
<dbReference type="SUPFAM" id="SSF56601">
    <property type="entry name" value="beta-lactamase/transpeptidase-like"/>
    <property type="match status" value="1"/>
</dbReference>
<feature type="domain" description="Beta-lactamase class A catalytic" evidence="4">
    <location>
        <begin position="149"/>
        <end position="238"/>
    </location>
</feature>
<feature type="domain" description="Beta-lactamase class A catalytic" evidence="4">
    <location>
        <begin position="54"/>
        <end position="106"/>
    </location>
</feature>
<feature type="signal peptide" evidence="3">
    <location>
        <begin position="1"/>
        <end position="24"/>
    </location>
</feature>
<keyword evidence="2" id="KW-0812">Transmembrane</keyword>
<accession>A0A9D1FBA7</accession>
<feature type="transmembrane region" description="Helical" evidence="2">
    <location>
        <begin position="333"/>
        <end position="355"/>
    </location>
</feature>
<evidence type="ECO:0000313" key="5">
    <source>
        <dbReference type="EMBL" id="HIS65610.1"/>
    </source>
</evidence>
<evidence type="ECO:0000256" key="3">
    <source>
        <dbReference type="SAM" id="SignalP"/>
    </source>
</evidence>
<evidence type="ECO:0000313" key="6">
    <source>
        <dbReference type="Proteomes" id="UP000886741"/>
    </source>
</evidence>
<organism evidence="5 6">
    <name type="scientific">Candidatus Avoscillospira avistercoris</name>
    <dbReference type="NCBI Taxonomy" id="2840707"/>
    <lineage>
        <taxon>Bacteria</taxon>
        <taxon>Bacillati</taxon>
        <taxon>Bacillota</taxon>
        <taxon>Clostridia</taxon>
        <taxon>Eubacteriales</taxon>
        <taxon>Oscillospiraceae</taxon>
        <taxon>Oscillospiraceae incertae sedis</taxon>
        <taxon>Candidatus Avoscillospira</taxon>
    </lineage>
</organism>
<comment type="caution">
    <text evidence="5">The sequence shown here is derived from an EMBL/GenBank/DDBJ whole genome shotgun (WGS) entry which is preliminary data.</text>
</comment>
<feature type="region of interest" description="Disordered" evidence="1">
    <location>
        <begin position="259"/>
        <end position="325"/>
    </location>
</feature>
<dbReference type="Gene3D" id="3.40.710.10">
    <property type="entry name" value="DD-peptidase/beta-lactamase superfamily"/>
    <property type="match status" value="1"/>
</dbReference>
<evidence type="ECO:0000259" key="4">
    <source>
        <dbReference type="Pfam" id="PF13354"/>
    </source>
</evidence>
<feature type="chain" id="PRO_5039260488" evidence="3">
    <location>
        <begin position="25"/>
        <end position="358"/>
    </location>
</feature>
<dbReference type="AlphaFoldDB" id="A0A9D1FBA7"/>
<feature type="compositionally biased region" description="Acidic residues" evidence="1">
    <location>
        <begin position="302"/>
        <end position="316"/>
    </location>
</feature>
<dbReference type="InterPro" id="IPR012338">
    <property type="entry name" value="Beta-lactam/transpept-like"/>
</dbReference>
<keyword evidence="5" id="KW-0378">Hydrolase</keyword>
<reference evidence="5" key="2">
    <citation type="journal article" date="2021" name="PeerJ">
        <title>Extensive microbial diversity within the chicken gut microbiome revealed by metagenomics and culture.</title>
        <authorList>
            <person name="Gilroy R."/>
            <person name="Ravi A."/>
            <person name="Getino M."/>
            <person name="Pursley I."/>
            <person name="Horton D.L."/>
            <person name="Alikhan N.F."/>
            <person name="Baker D."/>
            <person name="Gharbi K."/>
            <person name="Hall N."/>
            <person name="Watson M."/>
            <person name="Adriaenssens E.M."/>
            <person name="Foster-Nyarko E."/>
            <person name="Jarju S."/>
            <person name="Secka A."/>
            <person name="Antonio M."/>
            <person name="Oren A."/>
            <person name="Chaudhuri R.R."/>
            <person name="La Ragione R."/>
            <person name="Hildebrand F."/>
            <person name="Pallen M.J."/>
        </authorList>
    </citation>
    <scope>NUCLEOTIDE SEQUENCE</scope>
    <source>
        <strain evidence="5">ChiBcec16-1751</strain>
    </source>
</reference>
<dbReference type="GO" id="GO:0030655">
    <property type="term" value="P:beta-lactam antibiotic catabolic process"/>
    <property type="evidence" value="ECO:0007669"/>
    <property type="project" value="InterPro"/>
</dbReference>
<gene>
    <name evidence="5" type="ORF">IAA83_09620</name>
</gene>
<dbReference type="InterPro" id="IPR045155">
    <property type="entry name" value="Beta-lactam_cat"/>
</dbReference>
<dbReference type="GO" id="GO:0008800">
    <property type="term" value="F:beta-lactamase activity"/>
    <property type="evidence" value="ECO:0007669"/>
    <property type="project" value="InterPro"/>
</dbReference>
<keyword evidence="3" id="KW-0732">Signal</keyword>
<evidence type="ECO:0000256" key="2">
    <source>
        <dbReference type="SAM" id="Phobius"/>
    </source>
</evidence>
<reference evidence="5" key="1">
    <citation type="submission" date="2020-10" db="EMBL/GenBank/DDBJ databases">
        <authorList>
            <person name="Gilroy R."/>
        </authorList>
    </citation>
    <scope>NUCLEOTIDE SEQUENCE</scope>
    <source>
        <strain evidence="5">ChiBcec16-1751</strain>
    </source>
</reference>
<name>A0A9D1FBA7_9FIRM</name>
<keyword evidence="2" id="KW-1133">Transmembrane helix</keyword>
<sequence>MKHPVRRLAALLLGLTLWTVPAAAVETQPASEDLTALMEDFRAEYGLNEGNFSLCYHNTVTGEEYRYNDTKFMIAASTYKLPLNMYYYEMEAAGEISSATMIGATTLADAHYQSLVWSNNDVSIDMLYNLGNFRTYKNTMKQYFTIPDEEIDSIYYADNYYCTSMMLDTLKHLYEGGDKFDEMIDYMKQAQPGEYFKLYVTDYEIAHKYGYYVDDGVTAINDTGIIYTPQPFLLAVYTSDAPGGAEVLGRAAEVLTEYTVSQDVPEPEEPSTVTEQPETTEPTETPETTDNAEPETVQPEEPTTEEAPTEEAETPEQPEPKKEGSGGLPFSPWWLALGGAAVFLVADVVVIIRILRRR</sequence>
<dbReference type="Pfam" id="PF13354">
    <property type="entry name" value="Beta-lactamase2"/>
    <property type="match status" value="2"/>
</dbReference>
<keyword evidence="2" id="KW-0472">Membrane</keyword>